<dbReference type="InterPro" id="IPR028081">
    <property type="entry name" value="Leu-bd"/>
</dbReference>
<dbReference type="RefSeq" id="WP_341426538.1">
    <property type="nucleotide sequence ID" value="NZ_JBBUTG010000009.1"/>
</dbReference>
<evidence type="ECO:0000256" key="3">
    <source>
        <dbReference type="ARBA" id="ARBA00022729"/>
    </source>
</evidence>
<keyword evidence="3" id="KW-0732">Signal</keyword>
<feature type="domain" description="Leucine-binding protein" evidence="5">
    <location>
        <begin position="2"/>
        <end position="352"/>
    </location>
</feature>
<comment type="similarity">
    <text evidence="1">Belongs to the leucine-binding protein family.</text>
</comment>
<sequence>MKVGFICPLSGGSGDFGNSARLGAELAVKEINEVGGYMGRPLVLVARDDQAKPDEGRRAAEDLVLNEKVDFTVGFCNTGVALKSLDVFQTHQHLLMVPVATGSAVTATYAPQDSFVFRLSPRDTVQADFLVHEVAQRRKLKRVALFADRTAYGEGGLNDLKQFLSAQGLQPVQITRFDLGVASLVDEVKSAQAAGAEAIIAYSVGPELATIASARQAAHFNGPLLGPWPMSLKTVWDKSNGAAEGAMMVQSIVPDLSNERRMSFIARLKRHAGDQPMTSLMAAAQTYDAVHLMLRAVFQTKGDTKGRALKAALENLDQPYPGVVTTHDRPFSAQDHDAFTMNMVWLATWRNGALQFVYADDAKKASVIRRKAGT</sequence>
<dbReference type="Proteomes" id="UP001371218">
    <property type="component" value="Unassembled WGS sequence"/>
</dbReference>
<dbReference type="InterPro" id="IPR000709">
    <property type="entry name" value="Leu_Ile_Val-bd"/>
</dbReference>
<evidence type="ECO:0000256" key="1">
    <source>
        <dbReference type="ARBA" id="ARBA00010062"/>
    </source>
</evidence>
<keyword evidence="2" id="KW-0813">Transport</keyword>
<evidence type="ECO:0000256" key="4">
    <source>
        <dbReference type="ARBA" id="ARBA00022970"/>
    </source>
</evidence>
<dbReference type="PANTHER" id="PTHR30483">
    <property type="entry name" value="LEUCINE-SPECIFIC-BINDING PROTEIN"/>
    <property type="match status" value="1"/>
</dbReference>
<evidence type="ECO:0000259" key="5">
    <source>
        <dbReference type="Pfam" id="PF13458"/>
    </source>
</evidence>
<accession>A0ABU9BQ81</accession>
<dbReference type="EMBL" id="JBBUTG010000009">
    <property type="protein sequence ID" value="MEK8032124.1"/>
    <property type="molecule type" value="Genomic_DNA"/>
</dbReference>
<keyword evidence="4" id="KW-0029">Amino-acid transport</keyword>
<protein>
    <submittedName>
        <fullName evidence="6">ABC transporter substrate-binding protein</fullName>
    </submittedName>
</protein>
<reference evidence="6 7" key="1">
    <citation type="submission" date="2024-04" db="EMBL/GenBank/DDBJ databases">
        <title>Novel species of the genus Ideonella isolated from streams.</title>
        <authorList>
            <person name="Lu H."/>
        </authorList>
    </citation>
    <scope>NUCLEOTIDE SEQUENCE [LARGE SCALE GENOMIC DNA]</scope>
    <source>
        <strain evidence="6 7">DXS29W</strain>
    </source>
</reference>
<dbReference type="PANTHER" id="PTHR30483:SF6">
    <property type="entry name" value="PERIPLASMIC BINDING PROTEIN OF ABC TRANSPORTER FOR NATURAL AMINO ACIDS"/>
    <property type="match status" value="1"/>
</dbReference>
<evidence type="ECO:0000313" key="6">
    <source>
        <dbReference type="EMBL" id="MEK8032124.1"/>
    </source>
</evidence>
<dbReference type="InterPro" id="IPR028082">
    <property type="entry name" value="Peripla_BP_I"/>
</dbReference>
<dbReference type="InterPro" id="IPR051010">
    <property type="entry name" value="BCAA_transport"/>
</dbReference>
<dbReference type="SUPFAM" id="SSF53822">
    <property type="entry name" value="Periplasmic binding protein-like I"/>
    <property type="match status" value="1"/>
</dbReference>
<comment type="caution">
    <text evidence="6">The sequence shown here is derived from an EMBL/GenBank/DDBJ whole genome shotgun (WGS) entry which is preliminary data.</text>
</comment>
<dbReference type="PRINTS" id="PR00337">
    <property type="entry name" value="LEUILEVALBP"/>
</dbReference>
<gene>
    <name evidence="6" type="ORF">AACH06_14955</name>
</gene>
<evidence type="ECO:0000256" key="2">
    <source>
        <dbReference type="ARBA" id="ARBA00022448"/>
    </source>
</evidence>
<dbReference type="Pfam" id="PF13458">
    <property type="entry name" value="Peripla_BP_6"/>
    <property type="match status" value="1"/>
</dbReference>
<dbReference type="Gene3D" id="3.40.50.2300">
    <property type="match status" value="2"/>
</dbReference>
<dbReference type="CDD" id="cd06335">
    <property type="entry name" value="PBP1_ABC_ligand_binding-like"/>
    <property type="match status" value="1"/>
</dbReference>
<name>A0ABU9BQ81_9BURK</name>
<proteinExistence type="inferred from homology"/>
<evidence type="ECO:0000313" key="7">
    <source>
        <dbReference type="Proteomes" id="UP001371218"/>
    </source>
</evidence>
<keyword evidence="7" id="KW-1185">Reference proteome</keyword>
<organism evidence="6 7">
    <name type="scientific">Ideonella lacteola</name>
    <dbReference type="NCBI Taxonomy" id="2984193"/>
    <lineage>
        <taxon>Bacteria</taxon>
        <taxon>Pseudomonadati</taxon>
        <taxon>Pseudomonadota</taxon>
        <taxon>Betaproteobacteria</taxon>
        <taxon>Burkholderiales</taxon>
        <taxon>Sphaerotilaceae</taxon>
        <taxon>Ideonella</taxon>
    </lineage>
</organism>